<accession>A0A5N6TZ29</accession>
<dbReference type="EMBL" id="ML742067">
    <property type="protein sequence ID" value="KAE8151636.1"/>
    <property type="molecule type" value="Genomic_DNA"/>
</dbReference>
<reference evidence="1 2" key="1">
    <citation type="submission" date="2019-04" db="EMBL/GenBank/DDBJ databases">
        <title>Friends and foes A comparative genomics study of 23 Aspergillus species from section Flavi.</title>
        <authorList>
            <consortium name="DOE Joint Genome Institute"/>
            <person name="Kjaerbolling I."/>
            <person name="Vesth T."/>
            <person name="Frisvad J.C."/>
            <person name="Nybo J.L."/>
            <person name="Theobald S."/>
            <person name="Kildgaard S."/>
            <person name="Isbrandt T."/>
            <person name="Kuo A."/>
            <person name="Sato A."/>
            <person name="Lyhne E.K."/>
            <person name="Kogle M.E."/>
            <person name="Wiebenga A."/>
            <person name="Kun R.S."/>
            <person name="Lubbers R.J."/>
            <person name="Makela M.R."/>
            <person name="Barry K."/>
            <person name="Chovatia M."/>
            <person name="Clum A."/>
            <person name="Daum C."/>
            <person name="Haridas S."/>
            <person name="He G."/>
            <person name="LaButti K."/>
            <person name="Lipzen A."/>
            <person name="Mondo S."/>
            <person name="Riley R."/>
            <person name="Salamov A."/>
            <person name="Simmons B.A."/>
            <person name="Magnuson J.K."/>
            <person name="Henrissat B."/>
            <person name="Mortensen U.H."/>
            <person name="Larsen T.O."/>
            <person name="Devries R.P."/>
            <person name="Grigoriev I.V."/>
            <person name="Machida M."/>
            <person name="Baker S.E."/>
            <person name="Andersen M.R."/>
        </authorList>
    </citation>
    <scope>NUCLEOTIDE SEQUENCE [LARGE SCALE GENOMIC DNA]</scope>
    <source>
        <strain evidence="1 2">IBT 18842</strain>
    </source>
</reference>
<protein>
    <submittedName>
        <fullName evidence="1">Uncharacterized protein</fullName>
    </submittedName>
</protein>
<dbReference type="Proteomes" id="UP000325780">
    <property type="component" value="Unassembled WGS sequence"/>
</dbReference>
<evidence type="ECO:0000313" key="1">
    <source>
        <dbReference type="EMBL" id="KAE8151636.1"/>
    </source>
</evidence>
<keyword evidence="2" id="KW-1185">Reference proteome</keyword>
<name>A0A5N6TZ29_ASPAV</name>
<organism evidence="1 2">
    <name type="scientific">Aspergillus avenaceus</name>
    <dbReference type="NCBI Taxonomy" id="36643"/>
    <lineage>
        <taxon>Eukaryota</taxon>
        <taxon>Fungi</taxon>
        <taxon>Dikarya</taxon>
        <taxon>Ascomycota</taxon>
        <taxon>Pezizomycotina</taxon>
        <taxon>Eurotiomycetes</taxon>
        <taxon>Eurotiomycetidae</taxon>
        <taxon>Eurotiales</taxon>
        <taxon>Aspergillaceae</taxon>
        <taxon>Aspergillus</taxon>
        <taxon>Aspergillus subgen. Circumdati</taxon>
    </lineage>
</organism>
<sequence length="106" mass="11952">MLSSLPSSWVATIGLPLALRRMRGRCHVTMIPPFTVILKTKELFTNNSHSAGSTDSTVGKKRKIIWKQVRRKEGGRKAPTYAIAYDLIPRQRERGRSGGGTREIRF</sequence>
<gene>
    <name evidence="1" type="ORF">BDV25DRAFT_152371</name>
</gene>
<evidence type="ECO:0000313" key="2">
    <source>
        <dbReference type="Proteomes" id="UP000325780"/>
    </source>
</evidence>
<dbReference type="AlphaFoldDB" id="A0A5N6TZ29"/>
<proteinExistence type="predicted"/>